<name>A0ABT3I7Q2_9GAMM</name>
<dbReference type="EMBL" id="JAPDMX010000012">
    <property type="protein sequence ID" value="MCW3172082.1"/>
    <property type="molecule type" value="Genomic_DNA"/>
</dbReference>
<dbReference type="SUPFAM" id="SSF53850">
    <property type="entry name" value="Periplasmic binding protein-like II"/>
    <property type="match status" value="1"/>
</dbReference>
<comment type="caution">
    <text evidence="1">The sequence shown here is derived from an EMBL/GenBank/DDBJ whole genome shotgun (WGS) entry which is preliminary data.</text>
</comment>
<gene>
    <name evidence="1" type="ORF">OHT75_06300</name>
</gene>
<reference evidence="1" key="1">
    <citation type="submission" date="2022-10" db="EMBL/GenBank/DDBJ databases">
        <title>Shewanella flava sp. nov, isolated from the estuary of the Fenhe River into the Yellow River.</title>
        <authorList>
            <person name="Li Y."/>
        </authorList>
    </citation>
    <scope>NUCLEOTIDE SEQUENCE</scope>
    <source>
        <strain evidence="1">FYR11-62</strain>
    </source>
</reference>
<sequence length="245" mass="27416">MHSQAFLKIVQSIPLFLAAIFVAPHSYAQAINVIALEYPPYLTENQPEHGTAYDKLAQVFIHSPVSIHPQFLSPARAHNRVDQGQWCLSFYPPITPGKDHVLVPLLKEKIELKLFRLAEPEVFIGNELSGKVVAQLRMQMLKGVAKEFVDAGAKLVLVDTLEQGVNLLLKNRVDYVYGDMNAIYYATEKIGFPSALIQDSALVLRSFPIGVWVNKQCEDSNFALSQLKRQGFRPLKDLSTLMATP</sequence>
<evidence type="ECO:0008006" key="3">
    <source>
        <dbReference type="Google" id="ProtNLM"/>
    </source>
</evidence>
<evidence type="ECO:0000313" key="2">
    <source>
        <dbReference type="Proteomes" id="UP001163714"/>
    </source>
</evidence>
<protein>
    <recommendedName>
        <fullName evidence="3">Solute-binding protein family 3/N-terminal domain-containing protein</fullName>
    </recommendedName>
</protein>
<accession>A0ABT3I7Q2</accession>
<dbReference type="Proteomes" id="UP001163714">
    <property type="component" value="Unassembled WGS sequence"/>
</dbReference>
<dbReference type="RefSeq" id="WP_264725640.1">
    <property type="nucleotide sequence ID" value="NZ_JAPDMX010000012.1"/>
</dbReference>
<keyword evidence="2" id="KW-1185">Reference proteome</keyword>
<evidence type="ECO:0000313" key="1">
    <source>
        <dbReference type="EMBL" id="MCW3172082.1"/>
    </source>
</evidence>
<proteinExistence type="predicted"/>
<organism evidence="1 2">
    <name type="scientific">Shewanella subflava</name>
    <dbReference type="NCBI Taxonomy" id="2986476"/>
    <lineage>
        <taxon>Bacteria</taxon>
        <taxon>Pseudomonadati</taxon>
        <taxon>Pseudomonadota</taxon>
        <taxon>Gammaproteobacteria</taxon>
        <taxon>Alteromonadales</taxon>
        <taxon>Shewanellaceae</taxon>
        <taxon>Shewanella</taxon>
    </lineage>
</organism>